<comment type="subcellular location">
    <subcellularLocation>
        <location evidence="1">Membrane</location>
        <topology evidence="1">Multi-pass membrane protein</topology>
    </subcellularLocation>
</comment>
<evidence type="ECO:0000256" key="4">
    <source>
        <dbReference type="ARBA" id="ARBA00022989"/>
    </source>
</evidence>
<feature type="transmembrane region" description="Helical" evidence="6">
    <location>
        <begin position="83"/>
        <end position="100"/>
    </location>
</feature>
<proteinExistence type="inferred from homology"/>
<dbReference type="Gene3D" id="1.10.3730.20">
    <property type="match status" value="1"/>
</dbReference>
<evidence type="ECO:0000313" key="7">
    <source>
        <dbReference type="EMBL" id="KZM25651.1"/>
    </source>
</evidence>
<accession>A0A163I8X6</accession>
<keyword evidence="3 6" id="KW-0812">Transmembrane</keyword>
<dbReference type="PANTHER" id="PTHR28668">
    <property type="entry name" value="TRANSMEMBRANE PROTEIN 234"/>
    <property type="match status" value="1"/>
</dbReference>
<comment type="caution">
    <text evidence="7">The sequence shown here is derived from an EMBL/GenBank/DDBJ whole genome shotgun (WGS) entry which is preliminary data.</text>
</comment>
<evidence type="ECO:0000256" key="6">
    <source>
        <dbReference type="SAM" id="Phobius"/>
    </source>
</evidence>
<feature type="transmembrane region" description="Helical" evidence="6">
    <location>
        <begin position="172"/>
        <end position="192"/>
    </location>
</feature>
<organism evidence="7 8">
    <name type="scientific">Didymella rabiei</name>
    <name type="common">Chickpea ascochyta blight fungus</name>
    <name type="synonym">Mycosphaerella rabiei</name>
    <dbReference type="NCBI Taxonomy" id="5454"/>
    <lineage>
        <taxon>Eukaryota</taxon>
        <taxon>Fungi</taxon>
        <taxon>Dikarya</taxon>
        <taxon>Ascomycota</taxon>
        <taxon>Pezizomycotina</taxon>
        <taxon>Dothideomycetes</taxon>
        <taxon>Pleosporomycetidae</taxon>
        <taxon>Pleosporales</taxon>
        <taxon>Pleosporineae</taxon>
        <taxon>Didymellaceae</taxon>
        <taxon>Ascochyta</taxon>
    </lineage>
</organism>
<keyword evidence="5 6" id="KW-0472">Membrane</keyword>
<dbReference type="SUPFAM" id="SSF103481">
    <property type="entry name" value="Multidrug resistance efflux transporter EmrE"/>
    <property type="match status" value="1"/>
</dbReference>
<evidence type="ECO:0000256" key="1">
    <source>
        <dbReference type="ARBA" id="ARBA00004141"/>
    </source>
</evidence>
<dbReference type="Proteomes" id="UP000076837">
    <property type="component" value="Unassembled WGS sequence"/>
</dbReference>
<dbReference type="Pfam" id="PF10639">
    <property type="entry name" value="TMEM234"/>
    <property type="match status" value="1"/>
</dbReference>
<keyword evidence="8" id="KW-1185">Reference proteome</keyword>
<sequence>MENTGDTVGEQTFSGDEIETEYGVSSFARAYCERALRVPARRLEWKPSGEEVREIGTELTVEAVLRSAMDPDTPAANDPQPSVFRWILGFLMVGACWGLTTPFMRRAAMNYTAPTHPSLTDPKNSVLKKKVLGIWYAVKGVLSRPAYAIPLLLNVTGSVWFFILIGKAELSLTVPITNSLAFMFTVLGEWWAEKKVISRDTWIGMGLALGGIALCVQSKT</sequence>
<dbReference type="PANTHER" id="PTHR28668:SF1">
    <property type="entry name" value="TRANSMEMBRANE PROTEIN 234"/>
    <property type="match status" value="1"/>
</dbReference>
<dbReference type="GO" id="GO:0016020">
    <property type="term" value="C:membrane"/>
    <property type="evidence" value="ECO:0007669"/>
    <property type="project" value="UniProtKB-SubCell"/>
</dbReference>
<dbReference type="EMBL" id="JYNV01000123">
    <property type="protein sequence ID" value="KZM25651.1"/>
    <property type="molecule type" value="Genomic_DNA"/>
</dbReference>
<protein>
    <submittedName>
        <fullName evidence="7">Uncharacterized protein</fullName>
    </submittedName>
</protein>
<feature type="transmembrane region" description="Helical" evidence="6">
    <location>
        <begin position="146"/>
        <end position="166"/>
    </location>
</feature>
<reference evidence="7 8" key="1">
    <citation type="journal article" date="2016" name="Sci. Rep.">
        <title>Draft genome sequencing and secretome analysis of fungal phytopathogen Ascochyta rabiei provides insight into the necrotrophic effector repertoire.</title>
        <authorList>
            <person name="Verma S."/>
            <person name="Gazara R.K."/>
            <person name="Nizam S."/>
            <person name="Parween S."/>
            <person name="Chattopadhyay D."/>
            <person name="Verma P.K."/>
        </authorList>
    </citation>
    <scope>NUCLEOTIDE SEQUENCE [LARGE SCALE GENOMIC DNA]</scope>
    <source>
        <strain evidence="7 8">ArDII</strain>
    </source>
</reference>
<dbReference type="AlphaFoldDB" id="A0A163I8X6"/>
<keyword evidence="4 6" id="KW-1133">Transmembrane helix</keyword>
<dbReference type="InterPro" id="IPR037185">
    <property type="entry name" value="EmrE-like"/>
</dbReference>
<gene>
    <name evidence="7" type="ORF">ST47_g3223</name>
</gene>
<evidence type="ECO:0000256" key="3">
    <source>
        <dbReference type="ARBA" id="ARBA00022692"/>
    </source>
</evidence>
<evidence type="ECO:0000256" key="2">
    <source>
        <dbReference type="ARBA" id="ARBA00005977"/>
    </source>
</evidence>
<evidence type="ECO:0000256" key="5">
    <source>
        <dbReference type="ARBA" id="ARBA00023136"/>
    </source>
</evidence>
<comment type="similarity">
    <text evidence="2">Belongs to the TMEM234 family.</text>
</comment>
<evidence type="ECO:0000313" key="8">
    <source>
        <dbReference type="Proteomes" id="UP000076837"/>
    </source>
</evidence>
<name>A0A163I8X6_DIDRA</name>
<dbReference type="InterPro" id="IPR018908">
    <property type="entry name" value="TMEM234"/>
</dbReference>